<dbReference type="InterPro" id="IPR011006">
    <property type="entry name" value="CheY-like_superfamily"/>
</dbReference>
<proteinExistence type="predicted"/>
<dbReference type="PANTHER" id="PTHR48111">
    <property type="entry name" value="REGULATOR OF RPOS"/>
    <property type="match status" value="1"/>
</dbReference>
<dbReference type="Gene3D" id="1.10.10.10">
    <property type="entry name" value="Winged helix-like DNA-binding domain superfamily/Winged helix DNA-binding domain"/>
    <property type="match status" value="1"/>
</dbReference>
<dbReference type="EMBL" id="JBHUMZ010000001">
    <property type="protein sequence ID" value="MFD2637274.1"/>
    <property type="molecule type" value="Genomic_DNA"/>
</dbReference>
<dbReference type="Proteomes" id="UP001597452">
    <property type="component" value="Unassembled WGS sequence"/>
</dbReference>
<dbReference type="CDD" id="cd00383">
    <property type="entry name" value="trans_reg_C"/>
    <property type="match status" value="1"/>
</dbReference>
<gene>
    <name evidence="10" type="ORF">ACFSW4_00030</name>
</gene>
<keyword evidence="3" id="KW-0805">Transcription regulation</keyword>
<dbReference type="InterPro" id="IPR036388">
    <property type="entry name" value="WH-like_DNA-bd_sf"/>
</dbReference>
<keyword evidence="11" id="KW-1185">Reference proteome</keyword>
<dbReference type="Gene3D" id="3.40.50.2300">
    <property type="match status" value="1"/>
</dbReference>
<evidence type="ECO:0000313" key="11">
    <source>
        <dbReference type="Proteomes" id="UP001597452"/>
    </source>
</evidence>
<evidence type="ECO:0000256" key="4">
    <source>
        <dbReference type="ARBA" id="ARBA00023125"/>
    </source>
</evidence>
<dbReference type="SMART" id="SM00862">
    <property type="entry name" value="Trans_reg_C"/>
    <property type="match status" value="1"/>
</dbReference>
<evidence type="ECO:0000259" key="8">
    <source>
        <dbReference type="PROSITE" id="PS50110"/>
    </source>
</evidence>
<feature type="DNA-binding region" description="OmpR/PhoB-type" evidence="7">
    <location>
        <begin position="122"/>
        <end position="222"/>
    </location>
</feature>
<keyword evidence="4 7" id="KW-0238">DNA-binding</keyword>
<name>A0ABW5Q639_9BACI</name>
<evidence type="ECO:0000256" key="2">
    <source>
        <dbReference type="ARBA" id="ARBA00023012"/>
    </source>
</evidence>
<comment type="caution">
    <text evidence="10">The sequence shown here is derived from an EMBL/GenBank/DDBJ whole genome shotgun (WGS) entry which is preliminary data.</text>
</comment>
<evidence type="ECO:0000256" key="6">
    <source>
        <dbReference type="PROSITE-ProRule" id="PRU00169"/>
    </source>
</evidence>
<feature type="domain" description="Response regulatory" evidence="8">
    <location>
        <begin position="3"/>
        <end position="116"/>
    </location>
</feature>
<dbReference type="InterPro" id="IPR001867">
    <property type="entry name" value="OmpR/PhoB-type_DNA-bd"/>
</dbReference>
<evidence type="ECO:0000256" key="3">
    <source>
        <dbReference type="ARBA" id="ARBA00023015"/>
    </source>
</evidence>
<keyword evidence="1 6" id="KW-0597">Phosphoprotein</keyword>
<reference evidence="11" key="1">
    <citation type="journal article" date="2019" name="Int. J. Syst. Evol. Microbiol.">
        <title>The Global Catalogue of Microorganisms (GCM) 10K type strain sequencing project: providing services to taxonomists for standard genome sequencing and annotation.</title>
        <authorList>
            <consortium name="The Broad Institute Genomics Platform"/>
            <consortium name="The Broad Institute Genome Sequencing Center for Infectious Disease"/>
            <person name="Wu L."/>
            <person name="Ma J."/>
        </authorList>
    </citation>
    <scope>NUCLEOTIDE SEQUENCE [LARGE SCALE GENOMIC DNA]</scope>
    <source>
        <strain evidence="11">TISTR 1571</strain>
    </source>
</reference>
<evidence type="ECO:0000256" key="1">
    <source>
        <dbReference type="ARBA" id="ARBA00022553"/>
    </source>
</evidence>
<feature type="modified residue" description="4-aspartylphosphate" evidence="6">
    <location>
        <position position="52"/>
    </location>
</feature>
<dbReference type="Pfam" id="PF00486">
    <property type="entry name" value="Trans_reg_C"/>
    <property type="match status" value="1"/>
</dbReference>
<sequence>MKKVLIVDDEIRMLDLIEVYLQPHGYECIKISQSRDGLDIIKQKEINIVILDLMMPEMSGFELCQKIRSFSSVPIIMLTARDQQEDLIKGFKLGADDYITKPFDELELVARMEALLRRTQPQSIVESNGLMWNEDTFELSYNNQVIKLTPKEFKMIGYLIKNPGKVYERDKLIDLIWGYATDVEGRTVDSHIRNIRDKIRKVGFPVDAHLVTVWGIGYKWVN</sequence>
<dbReference type="InterPro" id="IPR039420">
    <property type="entry name" value="WalR-like"/>
</dbReference>
<protein>
    <submittedName>
        <fullName evidence="10">Response regulator transcription factor</fullName>
    </submittedName>
</protein>
<dbReference type="Pfam" id="PF00072">
    <property type="entry name" value="Response_reg"/>
    <property type="match status" value="1"/>
</dbReference>
<dbReference type="Gene3D" id="6.10.250.690">
    <property type="match status" value="1"/>
</dbReference>
<dbReference type="PANTHER" id="PTHR48111:SF73">
    <property type="entry name" value="ALKALINE PHOSPHATASE SYNTHESIS TRANSCRIPTIONAL REGULATORY PROTEIN PHOP"/>
    <property type="match status" value="1"/>
</dbReference>
<dbReference type="CDD" id="cd17574">
    <property type="entry name" value="REC_OmpR"/>
    <property type="match status" value="1"/>
</dbReference>
<keyword evidence="5" id="KW-0804">Transcription</keyword>
<dbReference type="PROSITE" id="PS50110">
    <property type="entry name" value="RESPONSE_REGULATORY"/>
    <property type="match status" value="1"/>
</dbReference>
<dbReference type="RefSeq" id="WP_377326639.1">
    <property type="nucleotide sequence ID" value="NZ_JBHUMZ010000001.1"/>
</dbReference>
<organism evidence="10 11">
    <name type="scientific">Piscibacillus salipiscarius</name>
    <dbReference type="NCBI Taxonomy" id="299480"/>
    <lineage>
        <taxon>Bacteria</taxon>
        <taxon>Bacillati</taxon>
        <taxon>Bacillota</taxon>
        <taxon>Bacilli</taxon>
        <taxon>Bacillales</taxon>
        <taxon>Bacillaceae</taxon>
        <taxon>Piscibacillus</taxon>
    </lineage>
</organism>
<evidence type="ECO:0000313" key="10">
    <source>
        <dbReference type="EMBL" id="MFD2637274.1"/>
    </source>
</evidence>
<accession>A0ABW5Q639</accession>
<dbReference type="PROSITE" id="PS51755">
    <property type="entry name" value="OMPR_PHOB"/>
    <property type="match status" value="1"/>
</dbReference>
<evidence type="ECO:0000256" key="5">
    <source>
        <dbReference type="ARBA" id="ARBA00023163"/>
    </source>
</evidence>
<evidence type="ECO:0000256" key="7">
    <source>
        <dbReference type="PROSITE-ProRule" id="PRU01091"/>
    </source>
</evidence>
<keyword evidence="2" id="KW-0902">Two-component regulatory system</keyword>
<dbReference type="InterPro" id="IPR001789">
    <property type="entry name" value="Sig_transdc_resp-reg_receiver"/>
</dbReference>
<evidence type="ECO:0000259" key="9">
    <source>
        <dbReference type="PROSITE" id="PS51755"/>
    </source>
</evidence>
<dbReference type="SUPFAM" id="SSF52172">
    <property type="entry name" value="CheY-like"/>
    <property type="match status" value="1"/>
</dbReference>
<feature type="domain" description="OmpR/PhoB-type" evidence="9">
    <location>
        <begin position="122"/>
        <end position="222"/>
    </location>
</feature>
<dbReference type="SMART" id="SM00448">
    <property type="entry name" value="REC"/>
    <property type="match status" value="1"/>
</dbReference>